<accession>A0A5E7S531</accession>
<sequence>MLEQSFVEAAETKIEGKGSAANLIMIKRLDAILERKLEMTDTDQRFYAYSLRMMERFRAMGFADDYIPKSNPSLWNNLHTATLEDFKLSDDESLRYTDEAIDAAKKQELEAFECVSGCKSSIAKLEQAVRQENLRDLLSVLAIGLAFPSIDTLFGRYRFEVIARGELWRTYEELFHEGVLAEGNAAVAIAGPNWRTPEFMINKRYKE</sequence>
<protein>
    <submittedName>
        <fullName evidence="1">Uncharacterized protein</fullName>
    </submittedName>
</protein>
<reference evidence="1 2" key="1">
    <citation type="submission" date="2019-09" db="EMBL/GenBank/DDBJ databases">
        <authorList>
            <person name="Chandra G."/>
            <person name="Truman W A."/>
        </authorList>
    </citation>
    <scope>NUCLEOTIDE SEQUENCE [LARGE SCALE GENOMIC DNA]</scope>
    <source>
        <strain evidence="1">PS925</strain>
    </source>
</reference>
<evidence type="ECO:0000313" key="1">
    <source>
        <dbReference type="EMBL" id="VVP78173.1"/>
    </source>
</evidence>
<dbReference type="Proteomes" id="UP000412311">
    <property type="component" value="Unassembled WGS sequence"/>
</dbReference>
<dbReference type="RefSeq" id="WP_224793196.1">
    <property type="nucleotide sequence ID" value="NZ_CABVJG010000001.1"/>
</dbReference>
<organism evidence="1 2">
    <name type="scientific">Pseudomonas fluorescens</name>
    <dbReference type="NCBI Taxonomy" id="294"/>
    <lineage>
        <taxon>Bacteria</taxon>
        <taxon>Pseudomonadati</taxon>
        <taxon>Pseudomonadota</taxon>
        <taxon>Gammaproteobacteria</taxon>
        <taxon>Pseudomonadales</taxon>
        <taxon>Pseudomonadaceae</taxon>
        <taxon>Pseudomonas</taxon>
    </lineage>
</organism>
<dbReference type="EMBL" id="CABVJG010000001">
    <property type="protein sequence ID" value="VVP78173.1"/>
    <property type="molecule type" value="Genomic_DNA"/>
</dbReference>
<dbReference type="AlphaFoldDB" id="A0A5E7S531"/>
<gene>
    <name evidence="1" type="ORF">PS925_00220</name>
</gene>
<name>A0A5E7S531_PSEFL</name>
<proteinExistence type="predicted"/>
<evidence type="ECO:0000313" key="2">
    <source>
        <dbReference type="Proteomes" id="UP000412311"/>
    </source>
</evidence>